<feature type="domain" description="4Fe-4S ferredoxin-type" evidence="13">
    <location>
        <begin position="77"/>
        <end position="106"/>
    </location>
</feature>
<evidence type="ECO:0000256" key="3">
    <source>
        <dbReference type="ARBA" id="ARBA00022485"/>
    </source>
</evidence>
<evidence type="ECO:0000313" key="16">
    <source>
        <dbReference type="Proteomes" id="UP000019095"/>
    </source>
</evidence>
<evidence type="ECO:0000313" key="15">
    <source>
        <dbReference type="EMBL" id="AHG64492.1"/>
    </source>
</evidence>
<dbReference type="Pfam" id="PF14697">
    <property type="entry name" value="Fer4_21"/>
    <property type="match status" value="1"/>
</dbReference>
<dbReference type="NCBIfam" id="NF005415">
    <property type="entry name" value="PRK06991.1"/>
    <property type="match status" value="1"/>
</dbReference>
<sequence length="246" mass="26022">MTHALLIDRIDAVLPQTQCTQCGFDGCRPYAQALAAGTTLINRCPPGGDAGIEKLAAVLDTPVLPLDESCGQPGPLLVAVIDESHCIGCTLCIQACPVDAIMGANKFMHTIIPDLCSGCELCIAPCPVDCISMEDAQRPWTPDDANAARTRHEQRALRLQRNAQEKEDRMRRASAAAARTSQLANTGLQSDEAQLASEMATSTQAASPQTTTNAPTAEDAKKAAIALALQRARARRKTNNPSGSTS</sequence>
<keyword evidence="9" id="KW-0408">Iron</keyword>
<dbReference type="SUPFAM" id="SSF54862">
    <property type="entry name" value="4Fe-4S ferredoxins"/>
    <property type="match status" value="1"/>
</dbReference>
<evidence type="ECO:0000256" key="9">
    <source>
        <dbReference type="ARBA" id="ARBA00023004"/>
    </source>
</evidence>
<dbReference type="Gene3D" id="1.10.15.40">
    <property type="entry name" value="Electron transport complex subunit B, putative Fe-S cluster"/>
    <property type="match status" value="1"/>
</dbReference>
<dbReference type="RefSeq" id="WP_025373136.1">
    <property type="nucleotide sequence ID" value="NZ_CP003915.1"/>
</dbReference>
<evidence type="ECO:0000256" key="6">
    <source>
        <dbReference type="ARBA" id="ARBA00022737"/>
    </source>
</evidence>
<reference evidence="15 16" key="1">
    <citation type="journal article" date="2014" name="Microbiology">
        <title>Unravelling the complete genome sequence of Advenella mimigardefordensis strain DPN7T and novel insights in the catabolism of the xenobiotic polythioester precursor 3,3'-dithiodipropionate.</title>
        <authorList>
            <person name="Wubbeler J.H."/>
            <person name="Hiessl S."/>
            <person name="Schuldes J."/>
            <person name="Thurmer A."/>
            <person name="Daniel R."/>
            <person name="Steinbuchel A."/>
        </authorList>
    </citation>
    <scope>NUCLEOTIDE SEQUENCE [LARGE SCALE GENOMIC DNA]</scope>
    <source>
        <strain evidence="16">DSM 17166 / LMG 22922 / DPN7</strain>
    </source>
</reference>
<dbReference type="InterPro" id="IPR007202">
    <property type="entry name" value="4Fe-4S_dom"/>
</dbReference>
<name>W0PG41_ADVMD</name>
<dbReference type="PROSITE" id="PS00198">
    <property type="entry name" value="4FE4S_FER_1"/>
    <property type="match status" value="1"/>
</dbReference>
<organism evidence="15 16">
    <name type="scientific">Advenella mimigardefordensis (strain DSM 17166 / LMG 22922 / DPN7)</name>
    <dbReference type="NCBI Taxonomy" id="1247726"/>
    <lineage>
        <taxon>Bacteria</taxon>
        <taxon>Pseudomonadati</taxon>
        <taxon>Pseudomonadota</taxon>
        <taxon>Betaproteobacteria</taxon>
        <taxon>Burkholderiales</taxon>
        <taxon>Alcaligenaceae</taxon>
    </lineage>
</organism>
<accession>W0PG41</accession>
<keyword evidence="1" id="KW-0813">Transport</keyword>
<evidence type="ECO:0000256" key="11">
    <source>
        <dbReference type="ARBA" id="ARBA00023136"/>
    </source>
</evidence>
<feature type="compositionally biased region" description="Polar residues" evidence="12">
    <location>
        <begin position="180"/>
        <end position="192"/>
    </location>
</feature>
<proteinExistence type="predicted"/>
<dbReference type="PATRIC" id="fig|1247726.3.peg.2659"/>
<evidence type="ECO:0000256" key="5">
    <source>
        <dbReference type="ARBA" id="ARBA00022723"/>
    </source>
</evidence>
<keyword evidence="11" id="KW-0472">Membrane</keyword>
<dbReference type="NCBIfam" id="TIGR01944">
    <property type="entry name" value="rnfB"/>
    <property type="match status" value="1"/>
</dbReference>
<dbReference type="OrthoDB" id="9789936at2"/>
<evidence type="ECO:0000256" key="12">
    <source>
        <dbReference type="SAM" id="MobiDB-lite"/>
    </source>
</evidence>
<evidence type="ECO:0000259" key="13">
    <source>
        <dbReference type="PROSITE" id="PS51379"/>
    </source>
</evidence>
<feature type="compositionally biased region" description="Low complexity" evidence="12">
    <location>
        <begin position="200"/>
        <end position="222"/>
    </location>
</feature>
<evidence type="ECO:0000256" key="1">
    <source>
        <dbReference type="ARBA" id="ARBA00022448"/>
    </source>
</evidence>
<keyword evidence="8" id="KW-0249">Electron transport</keyword>
<dbReference type="InterPro" id="IPR017896">
    <property type="entry name" value="4Fe4S_Fe-S-bd"/>
</dbReference>
<dbReference type="PROSITE" id="PS51656">
    <property type="entry name" value="4FE4S"/>
    <property type="match status" value="1"/>
</dbReference>
<evidence type="ECO:0000256" key="2">
    <source>
        <dbReference type="ARBA" id="ARBA00022475"/>
    </source>
</evidence>
<evidence type="ECO:0000256" key="4">
    <source>
        <dbReference type="ARBA" id="ARBA00022519"/>
    </source>
</evidence>
<feature type="domain" description="4Fe-4S" evidence="14">
    <location>
        <begin position="2"/>
        <end position="61"/>
    </location>
</feature>
<keyword evidence="10" id="KW-0411">Iron-sulfur</keyword>
<dbReference type="GO" id="GO:0051539">
    <property type="term" value="F:4 iron, 4 sulfur cluster binding"/>
    <property type="evidence" value="ECO:0007669"/>
    <property type="project" value="UniProtKB-KW"/>
</dbReference>
<dbReference type="AlphaFoldDB" id="W0PG41"/>
<dbReference type="Proteomes" id="UP000019095">
    <property type="component" value="Chromosome"/>
</dbReference>
<dbReference type="KEGG" id="amim:MIM_c24180"/>
<keyword evidence="5" id="KW-0479">Metal-binding</keyword>
<gene>
    <name evidence="15" type="ORF">MIM_c24180</name>
</gene>
<dbReference type="InterPro" id="IPR017900">
    <property type="entry name" value="4Fe4S_Fe_S_CS"/>
</dbReference>
<protein>
    <submittedName>
        <fullName evidence="15">Putative electron transport complex protein RnfB</fullName>
    </submittedName>
</protein>
<keyword evidence="3" id="KW-0004">4Fe-4S</keyword>
<feature type="region of interest" description="Disordered" evidence="12">
    <location>
        <begin position="160"/>
        <end position="222"/>
    </location>
</feature>
<dbReference type="InterPro" id="IPR010207">
    <property type="entry name" value="Elect_transpt_cplx_RnfB/RsxB"/>
</dbReference>
<dbReference type="InterPro" id="IPR050294">
    <property type="entry name" value="RnfB_subfamily"/>
</dbReference>
<evidence type="ECO:0000256" key="7">
    <source>
        <dbReference type="ARBA" id="ARBA00022967"/>
    </source>
</evidence>
<keyword evidence="4" id="KW-0997">Cell inner membrane</keyword>
<dbReference type="Gene3D" id="3.30.70.20">
    <property type="match status" value="1"/>
</dbReference>
<feature type="domain" description="4Fe-4S ferredoxin-type" evidence="13">
    <location>
        <begin position="107"/>
        <end position="136"/>
    </location>
</feature>
<dbReference type="GO" id="GO:0046872">
    <property type="term" value="F:metal ion binding"/>
    <property type="evidence" value="ECO:0007669"/>
    <property type="project" value="UniProtKB-KW"/>
</dbReference>
<dbReference type="GO" id="GO:0009055">
    <property type="term" value="F:electron transfer activity"/>
    <property type="evidence" value="ECO:0007669"/>
    <property type="project" value="InterPro"/>
</dbReference>
<dbReference type="PANTHER" id="PTHR42859">
    <property type="entry name" value="OXIDOREDUCTASE"/>
    <property type="match status" value="1"/>
</dbReference>
<dbReference type="HOGENOM" id="CLU_063448_0_0_4"/>
<dbReference type="Pfam" id="PF04060">
    <property type="entry name" value="FeS"/>
    <property type="match status" value="1"/>
</dbReference>
<keyword evidence="2" id="KW-1003">Cell membrane</keyword>
<dbReference type="PANTHER" id="PTHR42859:SF3">
    <property type="entry name" value="ION-TRANSLOCATING OXIDOREDUCTASE COMPLEX SUBUNIT B"/>
    <property type="match status" value="1"/>
</dbReference>
<evidence type="ECO:0000259" key="14">
    <source>
        <dbReference type="PROSITE" id="PS51656"/>
    </source>
</evidence>
<dbReference type="eggNOG" id="COG2878">
    <property type="taxonomic scope" value="Bacteria"/>
</dbReference>
<evidence type="ECO:0000256" key="8">
    <source>
        <dbReference type="ARBA" id="ARBA00022982"/>
    </source>
</evidence>
<keyword evidence="7" id="KW-1278">Translocase</keyword>
<evidence type="ECO:0000256" key="10">
    <source>
        <dbReference type="ARBA" id="ARBA00023014"/>
    </source>
</evidence>
<dbReference type="EMBL" id="CP003915">
    <property type="protein sequence ID" value="AHG64492.1"/>
    <property type="molecule type" value="Genomic_DNA"/>
</dbReference>
<keyword evidence="16" id="KW-1185">Reference proteome</keyword>
<keyword evidence="6" id="KW-0677">Repeat</keyword>
<dbReference type="PROSITE" id="PS51379">
    <property type="entry name" value="4FE4S_FER_2"/>
    <property type="match status" value="2"/>
</dbReference>
<dbReference type="STRING" id="1247726.MIM_c24180"/>